<comment type="caution">
    <text evidence="3">The sequence shown here is derived from an EMBL/GenBank/DDBJ whole genome shotgun (WGS) entry which is preliminary data.</text>
</comment>
<feature type="coiled-coil region" evidence="1">
    <location>
        <begin position="1061"/>
        <end position="1109"/>
    </location>
</feature>
<protein>
    <submittedName>
        <fullName evidence="3">Uncharacterized protein</fullName>
    </submittedName>
</protein>
<dbReference type="EMBL" id="CAICTM010000086">
    <property type="protein sequence ID" value="CAB9500591.1"/>
    <property type="molecule type" value="Genomic_DNA"/>
</dbReference>
<feature type="region of interest" description="Disordered" evidence="2">
    <location>
        <begin position="41"/>
        <end position="64"/>
    </location>
</feature>
<evidence type="ECO:0000256" key="1">
    <source>
        <dbReference type="SAM" id="Coils"/>
    </source>
</evidence>
<accession>A0A9N8H4L5</accession>
<gene>
    <name evidence="3" type="ORF">SEMRO_87_G046100.2</name>
</gene>
<feature type="compositionally biased region" description="Polar residues" evidence="2">
    <location>
        <begin position="41"/>
        <end position="62"/>
    </location>
</feature>
<reference evidence="3" key="1">
    <citation type="submission" date="2020-06" db="EMBL/GenBank/DDBJ databases">
        <authorList>
            <consortium name="Plant Systems Biology data submission"/>
        </authorList>
    </citation>
    <scope>NUCLEOTIDE SEQUENCE</scope>
    <source>
        <strain evidence="3">D6</strain>
    </source>
</reference>
<feature type="coiled-coil region" evidence="1">
    <location>
        <begin position="1364"/>
        <end position="1391"/>
    </location>
</feature>
<keyword evidence="4" id="KW-1185">Reference proteome</keyword>
<evidence type="ECO:0000313" key="3">
    <source>
        <dbReference type="EMBL" id="CAB9500591.1"/>
    </source>
</evidence>
<feature type="coiled-coil region" evidence="1">
    <location>
        <begin position="590"/>
        <end position="624"/>
    </location>
</feature>
<keyword evidence="1" id="KW-0175">Coiled coil</keyword>
<proteinExistence type="predicted"/>
<organism evidence="3 4">
    <name type="scientific">Seminavis robusta</name>
    <dbReference type="NCBI Taxonomy" id="568900"/>
    <lineage>
        <taxon>Eukaryota</taxon>
        <taxon>Sar</taxon>
        <taxon>Stramenopiles</taxon>
        <taxon>Ochrophyta</taxon>
        <taxon>Bacillariophyta</taxon>
        <taxon>Bacillariophyceae</taxon>
        <taxon>Bacillariophycidae</taxon>
        <taxon>Naviculales</taxon>
        <taxon>Naviculaceae</taxon>
        <taxon>Seminavis</taxon>
    </lineage>
</organism>
<evidence type="ECO:0000313" key="4">
    <source>
        <dbReference type="Proteomes" id="UP001153069"/>
    </source>
</evidence>
<feature type="coiled-coil region" evidence="1">
    <location>
        <begin position="816"/>
        <end position="850"/>
    </location>
</feature>
<sequence length="1690" mass="190984">MGESPDPKAVRDLPSLLALPEEYVLALEDVLMVDSLQQHLRNGNRGSSTNKGESQAPSSTETELPDISAFTQEALHDAMFYHSSDEALPPGINNNMNRIKAEPTCTTWSDHYPMLSDVGQWISFDVPSVLAVFVTFCLLCEKGLAKYLNTGKDSAIYSQSALFAKKQALDNTNGHLPPISEAEESSTDSETSYDKRKTMSHGYYPHGSPTGVMDHPGKWDDRGDPYSVIAAAQEERIVNLMAQNGLLHRALEEQRAAMQKIQKEMQCRAQGEAGREQTLKDLTAQVSLLQQQRDNDRRTIEVEAAGQGVLVQKVQTLSGMVNRQDDAWTTMESRQAAVQEEVRTKFKALEEATEAKLQALHEATQRESNIISPTVQKDEAEQEQLQAFRTKLEGMQRDLGTRSIQMTKLGQYLKARDERMDLKTAGIEQQCATLDTKLQDLTEDSQSQRVHVTNMEQELQTNRHQSAAWMDEMERKLHTHSKSHQEELSNFRQSHKKAFYTELQNLKSALQEKITILFDDSRKRHLSCETEIAKLKAQSSSQGNVTANISDEIERLTDNAVTRMELLDTMQVHEEGMLSRIEAMVQEVVQDAVEKQQEHLEAETSDLQDQIDEITEQVETAEQRQDSNLKLLRAENQQELKKVLEGIENDRAVLYSSVQEQALNTCRDRISAVEDQFAGIVDQVEGASIEVQERLDYEFAIFKAGYNGEVSKMQKSLENQDWEHRQRCVALEEKTADFSSRTKALAAAVTKCSHDIEELGQRQTYANNSLDVLSSKTSFCEEALGKSQETHGLLVSKVDAMSSDLSKATSLLASRGQNIENTRKELFAKAETAEKKLEQVEAKLDEVESETRCDFESTEQKHLILLRQVEDLSGQVHQQCESSFEHQKEYHFKTSELSGFIELLNMKVENQGMLHKEKLDKVVLRVDERFDKVENELQESSFGSKAQEAHSSRSDGGGSSSRRECQPTPDNLSSKHAETADGDAANCRSANESHSLQASSIANTTDVSSISLAPLSETEERYVSLSTKLVTFSGELQRRDESVAALEMHAKEKSDSYSSRAEVLNTEIELQRQQLKKFEETTHRSEARLIEARKKLREFEMSVNRCREELVLRDERVSDIDDDLEEECLSTSVRSRLGSRRRQQKEHRDEWKKKVSEMESSLKMDKAECSKLAAKQELYEGELDRRRAVLNALRSSLSSVLESVAVERESIHSELLSRRQERDTWRKSISDLICVLETIEVESSGVERLQALPVVKQAICVRSGRIRPPRGSCRGVRDEDHSIDSETLQPHSQVAVLSETTELLGRQLQESNSQCQILAEKVEQMEFDLQRQGSQATEVEALKLDVASSESQMVMFREDQMSLRTDIYTQVDSLRKKLQALEEQYQATSKVSVSQPNDATSYKDLSARVEGLAAQFKDHGDIVAQVGALVDSIQACEVRLSLFEKQQDDTKADVSSMIEFFKTDLQSLKQLCEQAMMRKDAEFSDLICKVESLMVVSQAHGKHLEAVEREAEESSIAVHTQIQTGHLVQQMKEKYIDLAAKVDLLSSEVSESSQEREDQEHRAKDRDAMYLMQLQSVRDDFDSQQSKYQHQIQLRIYNAMVYLLQCIAKREGRPSALPVWNSREEELALQHRQTKKAGERKEGDSSTATWSQKPGLGYSMASGIIRANMLRPVMLASTMNTGAAIKKEEN</sequence>
<name>A0A9N8H4L5_9STRA</name>
<evidence type="ECO:0000256" key="2">
    <source>
        <dbReference type="SAM" id="MobiDB-lite"/>
    </source>
</evidence>
<feature type="region of interest" description="Disordered" evidence="2">
    <location>
        <begin position="1628"/>
        <end position="1652"/>
    </location>
</feature>
<feature type="region of interest" description="Disordered" evidence="2">
    <location>
        <begin position="173"/>
        <end position="212"/>
    </location>
</feature>
<feature type="region of interest" description="Disordered" evidence="2">
    <location>
        <begin position="937"/>
        <end position="991"/>
    </location>
</feature>
<dbReference type="Proteomes" id="UP001153069">
    <property type="component" value="Unassembled WGS sequence"/>
</dbReference>